<dbReference type="GeneID" id="26901097"/>
<dbReference type="AlphaFoldDB" id="A0A0M9GB38"/>
<dbReference type="CDD" id="cd06223">
    <property type="entry name" value="PRTases_typeI"/>
    <property type="match status" value="1"/>
</dbReference>
<dbReference type="EMBL" id="LGTL01000001">
    <property type="protein sequence ID" value="KPA86710.1"/>
    <property type="molecule type" value="Genomic_DNA"/>
</dbReference>
<name>A0A0M9GB38_LEPPY</name>
<evidence type="ECO:0000256" key="9">
    <source>
        <dbReference type="ARBA" id="ARBA00022679"/>
    </source>
</evidence>
<protein>
    <recommendedName>
        <fullName evidence="6">adenine phosphoribosyltransferase</fullName>
        <ecNumber evidence="6">2.4.2.7</ecNumber>
    </recommendedName>
</protein>
<dbReference type="EC" id="2.4.2.7" evidence="6"/>
<comment type="subunit">
    <text evidence="5">Homodimer.</text>
</comment>
<comment type="subcellular location">
    <subcellularLocation>
        <location evidence="2">Cytoplasm</location>
    </subcellularLocation>
</comment>
<keyword evidence="13" id="KW-1185">Reference proteome</keyword>
<evidence type="ECO:0000256" key="10">
    <source>
        <dbReference type="ARBA" id="ARBA00022726"/>
    </source>
</evidence>
<evidence type="ECO:0000256" key="4">
    <source>
        <dbReference type="ARBA" id="ARBA00008391"/>
    </source>
</evidence>
<dbReference type="SUPFAM" id="SSF53271">
    <property type="entry name" value="PRTase-like"/>
    <property type="match status" value="1"/>
</dbReference>
<dbReference type="PANTHER" id="PTHR11776">
    <property type="entry name" value="ADENINE PHOSPHORIBOSYLTRANSFERASE"/>
    <property type="match status" value="1"/>
</dbReference>
<evidence type="ECO:0000256" key="1">
    <source>
        <dbReference type="ARBA" id="ARBA00000868"/>
    </source>
</evidence>
<keyword evidence="8 12" id="KW-0328">Glycosyltransferase</keyword>
<dbReference type="InterPro" id="IPR029057">
    <property type="entry name" value="PRTase-like"/>
</dbReference>
<accession>A0A0M9GB38</accession>
<evidence type="ECO:0000256" key="3">
    <source>
        <dbReference type="ARBA" id="ARBA00004659"/>
    </source>
</evidence>
<dbReference type="GO" id="GO:0003999">
    <property type="term" value="F:adenine phosphoribosyltransferase activity"/>
    <property type="evidence" value="ECO:0007669"/>
    <property type="project" value="UniProtKB-EC"/>
</dbReference>
<comment type="caution">
    <text evidence="12">The sequence shown here is derived from an EMBL/GenBank/DDBJ whole genome shotgun (WGS) entry which is preliminary data.</text>
</comment>
<dbReference type="InterPro" id="IPR000836">
    <property type="entry name" value="PRTase_dom"/>
</dbReference>
<dbReference type="OrthoDB" id="363185at2759"/>
<evidence type="ECO:0000256" key="2">
    <source>
        <dbReference type="ARBA" id="ARBA00004496"/>
    </source>
</evidence>
<dbReference type="RefSeq" id="XP_015665149.1">
    <property type="nucleotide sequence ID" value="XM_015797141.1"/>
</dbReference>
<evidence type="ECO:0000256" key="5">
    <source>
        <dbReference type="ARBA" id="ARBA00011738"/>
    </source>
</evidence>
<evidence type="ECO:0000256" key="6">
    <source>
        <dbReference type="ARBA" id="ARBA00011893"/>
    </source>
</evidence>
<feature type="domain" description="Phosphoribosyltransferase" evidence="11">
    <location>
        <begin position="45"/>
        <end position="177"/>
    </location>
</feature>
<evidence type="ECO:0000313" key="13">
    <source>
        <dbReference type="Proteomes" id="UP000037923"/>
    </source>
</evidence>
<keyword evidence="7" id="KW-0963">Cytoplasm</keyword>
<comment type="pathway">
    <text evidence="3">Purine metabolism; AMP biosynthesis via salvage pathway; AMP from adenine: step 1/1.</text>
</comment>
<keyword evidence="9 12" id="KW-0808">Transferase</keyword>
<dbReference type="Proteomes" id="UP000037923">
    <property type="component" value="Unassembled WGS sequence"/>
</dbReference>
<sequence length="237" mass="26138">MSLHEVAPHSYELDDAHPLVKLLKKNYRWYSPKFSPRDVPVFADVSSVTESPETMKAIRDYLVARYKAMTPQPTHILGFDARGFLFGPMVAVELGIPFVLMRKAEKNAGLLIKSEPYDKEYKEAAPEVLTIRCGSIRKGSRVVLIDDVLATGGTALSGLQLVDASGAEVVEMVCVLAIPFLKGVEKVHSTANGRYKDVRFIAFLSDEKLTEENCGDVKDYSGPRVMSYGDAVNAHLS</sequence>
<organism evidence="12 13">
    <name type="scientific">Leptomonas pyrrhocoris</name>
    <name type="common">Firebug parasite</name>
    <dbReference type="NCBI Taxonomy" id="157538"/>
    <lineage>
        <taxon>Eukaryota</taxon>
        <taxon>Discoba</taxon>
        <taxon>Euglenozoa</taxon>
        <taxon>Kinetoplastea</taxon>
        <taxon>Metakinetoplastina</taxon>
        <taxon>Trypanosomatida</taxon>
        <taxon>Trypanosomatidae</taxon>
        <taxon>Leishmaniinae</taxon>
        <taxon>Leptomonas</taxon>
    </lineage>
</organism>
<dbReference type="Pfam" id="PF00156">
    <property type="entry name" value="Pribosyltran"/>
    <property type="match status" value="1"/>
</dbReference>
<dbReference type="VEuPathDB" id="TriTrypDB:LpyrH10_01_8000"/>
<evidence type="ECO:0000256" key="8">
    <source>
        <dbReference type="ARBA" id="ARBA00022676"/>
    </source>
</evidence>
<keyword evidence="10" id="KW-0660">Purine salvage</keyword>
<comment type="similarity">
    <text evidence="4">Belongs to the purine/pyrimidine phosphoribosyltransferase family.</text>
</comment>
<gene>
    <name evidence="12" type="ORF">ABB37_00800</name>
</gene>
<dbReference type="GO" id="GO:0006166">
    <property type="term" value="P:purine ribonucleoside salvage"/>
    <property type="evidence" value="ECO:0007669"/>
    <property type="project" value="UniProtKB-KW"/>
</dbReference>
<evidence type="ECO:0000256" key="7">
    <source>
        <dbReference type="ARBA" id="ARBA00022490"/>
    </source>
</evidence>
<dbReference type="PANTHER" id="PTHR11776:SF7">
    <property type="entry name" value="PHOSPHORIBOSYLTRANSFERASE DOMAIN-CONTAINING PROTEIN"/>
    <property type="match status" value="1"/>
</dbReference>
<comment type="catalytic activity">
    <reaction evidence="1">
        <text>AMP + diphosphate = 5-phospho-alpha-D-ribose 1-diphosphate + adenine</text>
        <dbReference type="Rhea" id="RHEA:16609"/>
        <dbReference type="ChEBI" id="CHEBI:16708"/>
        <dbReference type="ChEBI" id="CHEBI:33019"/>
        <dbReference type="ChEBI" id="CHEBI:58017"/>
        <dbReference type="ChEBI" id="CHEBI:456215"/>
        <dbReference type="EC" id="2.4.2.7"/>
    </reaction>
</comment>
<evidence type="ECO:0000259" key="11">
    <source>
        <dbReference type="Pfam" id="PF00156"/>
    </source>
</evidence>
<dbReference type="OMA" id="PMIAVEL"/>
<dbReference type="InterPro" id="IPR050120">
    <property type="entry name" value="Adenine_PRTase"/>
</dbReference>
<dbReference type="Gene3D" id="3.40.50.2020">
    <property type="match status" value="1"/>
</dbReference>
<evidence type="ECO:0000313" key="12">
    <source>
        <dbReference type="EMBL" id="KPA86710.1"/>
    </source>
</evidence>
<dbReference type="GO" id="GO:0005737">
    <property type="term" value="C:cytoplasm"/>
    <property type="evidence" value="ECO:0007669"/>
    <property type="project" value="UniProtKB-SubCell"/>
</dbReference>
<reference evidence="12 13" key="1">
    <citation type="submission" date="2015-07" db="EMBL/GenBank/DDBJ databases">
        <title>High-quality genome of monoxenous trypanosomatid Leptomonas pyrrhocoris.</title>
        <authorList>
            <person name="Flegontov P."/>
            <person name="Butenko A."/>
            <person name="Firsov S."/>
            <person name="Vlcek C."/>
            <person name="Logacheva M.D."/>
            <person name="Field M."/>
            <person name="Filatov D."/>
            <person name="Flegontova O."/>
            <person name="Gerasimov E."/>
            <person name="Jackson A.P."/>
            <person name="Kelly S."/>
            <person name="Opperdoes F."/>
            <person name="O'Reilly A."/>
            <person name="Votypka J."/>
            <person name="Yurchenko V."/>
            <person name="Lukes J."/>
        </authorList>
    </citation>
    <scope>NUCLEOTIDE SEQUENCE [LARGE SCALE GENOMIC DNA]</scope>
    <source>
        <strain evidence="12">H10</strain>
    </source>
</reference>
<proteinExistence type="inferred from homology"/>